<feature type="transmembrane region" description="Helical" evidence="3">
    <location>
        <begin position="275"/>
        <end position="294"/>
    </location>
</feature>
<dbReference type="PROSITE" id="PS50850">
    <property type="entry name" value="MFS"/>
    <property type="match status" value="1"/>
</dbReference>
<feature type="transmembrane region" description="Helical" evidence="3">
    <location>
        <begin position="103"/>
        <end position="123"/>
    </location>
</feature>
<proteinExistence type="inferred from homology"/>
<evidence type="ECO:0000256" key="2">
    <source>
        <dbReference type="ARBA" id="ARBA00006727"/>
    </source>
</evidence>
<feature type="transmembrane region" description="Helical" evidence="3">
    <location>
        <begin position="236"/>
        <end position="263"/>
    </location>
</feature>
<dbReference type="GO" id="GO:0022857">
    <property type="term" value="F:transmembrane transporter activity"/>
    <property type="evidence" value="ECO:0007669"/>
    <property type="project" value="InterPro"/>
</dbReference>
<dbReference type="Proteomes" id="UP000078559">
    <property type="component" value="Unassembled WGS sequence"/>
</dbReference>
<dbReference type="PANTHER" id="PTHR11360:SF234">
    <property type="entry name" value="MFS-TYPE TRANSPORTER DBAD-RELATED"/>
    <property type="match status" value="1"/>
</dbReference>
<accession>A0A194VHG5</accession>
<feature type="transmembrane region" description="Helical" evidence="3">
    <location>
        <begin position="300"/>
        <end position="324"/>
    </location>
</feature>
<dbReference type="GO" id="GO:0016020">
    <property type="term" value="C:membrane"/>
    <property type="evidence" value="ECO:0007669"/>
    <property type="project" value="UniProtKB-SubCell"/>
</dbReference>
<name>A0A194VHG5_CYTMA</name>
<protein>
    <submittedName>
        <fullName evidence="5">Riboflavin transporter MCH5</fullName>
    </submittedName>
</protein>
<dbReference type="EMBL" id="KN796113">
    <property type="protein sequence ID" value="KUI63432.1"/>
    <property type="molecule type" value="Genomic_DNA"/>
</dbReference>
<feature type="domain" description="Major facilitator superfamily (MFS) profile" evidence="4">
    <location>
        <begin position="145"/>
        <end position="334"/>
    </location>
</feature>
<evidence type="ECO:0000256" key="1">
    <source>
        <dbReference type="ARBA" id="ARBA00004141"/>
    </source>
</evidence>
<comment type="similarity">
    <text evidence="2">Belongs to the major facilitator superfamily. Monocarboxylate porter (TC 2.A.1.13) family.</text>
</comment>
<dbReference type="AlphaFoldDB" id="A0A194VHG5"/>
<dbReference type="InterPro" id="IPR020846">
    <property type="entry name" value="MFS_dom"/>
</dbReference>
<keyword evidence="3" id="KW-1133">Transmembrane helix</keyword>
<feature type="transmembrane region" description="Helical" evidence="3">
    <location>
        <begin position="39"/>
        <end position="58"/>
    </location>
</feature>
<dbReference type="OrthoDB" id="6509908at2759"/>
<keyword evidence="3" id="KW-0812">Transmembrane</keyword>
<dbReference type="Pfam" id="PF07690">
    <property type="entry name" value="MFS_1"/>
    <property type="match status" value="1"/>
</dbReference>
<reference evidence="5" key="1">
    <citation type="submission" date="2014-12" db="EMBL/GenBank/DDBJ databases">
        <title>Genome Sequence of Valsa Canker Pathogens Uncovers a Specific Adaption of Colonization on Woody Bark.</title>
        <authorList>
            <person name="Yin Z."/>
            <person name="Liu H."/>
            <person name="Gao X."/>
            <person name="Li Z."/>
            <person name="Song N."/>
            <person name="Ke X."/>
            <person name="Dai Q."/>
            <person name="Wu Y."/>
            <person name="Sun Y."/>
            <person name="Xu J.-R."/>
            <person name="Kang Z.K."/>
            <person name="Wang L."/>
            <person name="Huang L."/>
        </authorList>
    </citation>
    <scope>NUCLEOTIDE SEQUENCE [LARGE SCALE GENOMIC DNA]</scope>
    <source>
        <strain evidence="5">03-8</strain>
    </source>
</reference>
<evidence type="ECO:0000313" key="5">
    <source>
        <dbReference type="EMBL" id="KUI63432.1"/>
    </source>
</evidence>
<dbReference type="SMR" id="A0A194VHG5"/>
<keyword evidence="6" id="KW-1185">Reference proteome</keyword>
<gene>
    <name evidence="5" type="ORF">VM1G_10248</name>
</gene>
<dbReference type="SUPFAM" id="SSF103473">
    <property type="entry name" value="MFS general substrate transporter"/>
    <property type="match status" value="1"/>
</dbReference>
<comment type="subcellular location">
    <subcellularLocation>
        <location evidence="1">Membrane</location>
        <topology evidence="1">Multi-pass membrane protein</topology>
    </subcellularLocation>
</comment>
<feature type="transmembrane region" description="Helical" evidence="3">
    <location>
        <begin position="144"/>
        <end position="164"/>
    </location>
</feature>
<dbReference type="InterPro" id="IPR036259">
    <property type="entry name" value="MFS_trans_sf"/>
</dbReference>
<dbReference type="InterPro" id="IPR011701">
    <property type="entry name" value="MFS"/>
</dbReference>
<evidence type="ECO:0000256" key="3">
    <source>
        <dbReference type="SAM" id="Phobius"/>
    </source>
</evidence>
<evidence type="ECO:0000313" key="6">
    <source>
        <dbReference type="Proteomes" id="UP000078559"/>
    </source>
</evidence>
<organism evidence="5 6">
    <name type="scientific">Cytospora mali</name>
    <name type="common">Apple Valsa canker fungus</name>
    <name type="synonym">Valsa mali</name>
    <dbReference type="NCBI Taxonomy" id="578113"/>
    <lineage>
        <taxon>Eukaryota</taxon>
        <taxon>Fungi</taxon>
        <taxon>Dikarya</taxon>
        <taxon>Ascomycota</taxon>
        <taxon>Pezizomycotina</taxon>
        <taxon>Sordariomycetes</taxon>
        <taxon>Sordariomycetidae</taxon>
        <taxon>Diaporthales</taxon>
        <taxon>Cytosporaceae</taxon>
        <taxon>Cytospora</taxon>
    </lineage>
</organism>
<sequence length="334" mass="35250">MHGLIPTLRPVRNPQPLTIAPQGSLSSLDAPPAPSPHSFILDAAAVMRLGFGCLYLPAPAVVSQYFHKNTALAMGASSTGSALGGVIYPIVFEQLQPRIGFAWTTRVLGFILLATSLVPVLVMKSRAPPRPTRGLIDWAAFRDMPYLLLNLGVFFGFMGLYIVFYYIQLLALARTTVSSTLADYLLVIINGSSLAGRLIPGYYADRIGSINVQTSVALMGAILTFCLLAIQDAAGLVVFSVLYGFAAGAFMGLPAASVVSLSVDKSKIGTRLGMTLAFVGFGVLVSNPIAGAILGQDQDWVGLVMWCGMLLVASSVSLAASRIVKVGPGLTRII</sequence>
<dbReference type="InterPro" id="IPR050327">
    <property type="entry name" value="Proton-linked_MCT"/>
</dbReference>
<dbReference type="Gene3D" id="1.20.1250.20">
    <property type="entry name" value="MFS general substrate transporter like domains"/>
    <property type="match status" value="1"/>
</dbReference>
<dbReference type="PANTHER" id="PTHR11360">
    <property type="entry name" value="MONOCARBOXYLATE TRANSPORTER"/>
    <property type="match status" value="1"/>
</dbReference>
<keyword evidence="3" id="KW-0472">Membrane</keyword>
<evidence type="ECO:0000259" key="4">
    <source>
        <dbReference type="PROSITE" id="PS50850"/>
    </source>
</evidence>
<feature type="transmembrane region" description="Helical" evidence="3">
    <location>
        <begin position="210"/>
        <end position="230"/>
    </location>
</feature>
<feature type="transmembrane region" description="Helical" evidence="3">
    <location>
        <begin position="70"/>
        <end position="91"/>
    </location>
</feature>